<dbReference type="PANTHER" id="PTHR45649:SF26">
    <property type="entry name" value="OS04G0435100 PROTEIN"/>
    <property type="match status" value="1"/>
</dbReference>
<dbReference type="Pfam" id="PF13520">
    <property type="entry name" value="AA_permease_2"/>
    <property type="match status" value="1"/>
</dbReference>
<comment type="subcellular location">
    <subcellularLocation>
        <location evidence="1">Membrane</location>
        <topology evidence="1">Multi-pass membrane protein</topology>
    </subcellularLocation>
</comment>
<dbReference type="GO" id="GO:0016020">
    <property type="term" value="C:membrane"/>
    <property type="evidence" value="ECO:0007669"/>
    <property type="project" value="UniProtKB-SubCell"/>
</dbReference>
<dbReference type="AlphaFoldDB" id="A0A1C7M4U5"/>
<protein>
    <submittedName>
        <fullName evidence="7">Putative amino-acid permease C15C4.04c</fullName>
    </submittedName>
</protein>
<evidence type="ECO:0000256" key="4">
    <source>
        <dbReference type="ARBA" id="ARBA00022989"/>
    </source>
</evidence>
<sequence>MAAQVVHVGMGFEWLIPPICRVHCRIHGKVGVLDAASILDITFFRIICLLILPNRTSAGLYYFSARLAPETYSALAIWITGWANIIGQVTLACSIDCTVAQMITTAIAVSTNGSVILSSGPTYGILIAILFVHGFVCSAGTRILAPLNLFYGLLTETVVAIITLLVGSGDHTLSTKDTFTLFEKNTGWANDGWPFLLSFMAPCWHLLLEVIGLMRSCNPISYFSRTS</sequence>
<keyword evidence="8" id="KW-1185">Reference proteome</keyword>
<keyword evidence="2" id="KW-0813">Transport</keyword>
<feature type="transmembrane region" description="Helical" evidence="6">
    <location>
        <begin position="193"/>
        <end position="214"/>
    </location>
</feature>
<proteinExistence type="predicted"/>
<accession>A0A1C7M4U5</accession>
<evidence type="ECO:0000313" key="8">
    <source>
        <dbReference type="Proteomes" id="UP000092993"/>
    </source>
</evidence>
<feature type="transmembrane region" description="Helical" evidence="6">
    <location>
        <begin position="31"/>
        <end position="52"/>
    </location>
</feature>
<keyword evidence="4 6" id="KW-1133">Transmembrane helix</keyword>
<feature type="transmembrane region" description="Helical" evidence="6">
    <location>
        <begin position="151"/>
        <end position="173"/>
    </location>
</feature>
<evidence type="ECO:0000256" key="6">
    <source>
        <dbReference type="SAM" id="Phobius"/>
    </source>
</evidence>
<evidence type="ECO:0000256" key="3">
    <source>
        <dbReference type="ARBA" id="ARBA00022692"/>
    </source>
</evidence>
<feature type="transmembrane region" description="Helical" evidence="6">
    <location>
        <begin position="123"/>
        <end position="144"/>
    </location>
</feature>
<evidence type="ECO:0000313" key="7">
    <source>
        <dbReference type="EMBL" id="OBZ71379.1"/>
    </source>
</evidence>
<evidence type="ECO:0000256" key="5">
    <source>
        <dbReference type="ARBA" id="ARBA00023136"/>
    </source>
</evidence>
<evidence type="ECO:0000256" key="2">
    <source>
        <dbReference type="ARBA" id="ARBA00022448"/>
    </source>
</evidence>
<dbReference type="InterPro" id="IPR002293">
    <property type="entry name" value="AA/rel_permease1"/>
</dbReference>
<dbReference type="GO" id="GO:0022857">
    <property type="term" value="F:transmembrane transporter activity"/>
    <property type="evidence" value="ECO:0007669"/>
    <property type="project" value="InterPro"/>
</dbReference>
<comment type="caution">
    <text evidence="7">The sequence shown here is derived from an EMBL/GenBank/DDBJ whole genome shotgun (WGS) entry which is preliminary data.</text>
</comment>
<feature type="transmembrane region" description="Helical" evidence="6">
    <location>
        <begin position="72"/>
        <end position="92"/>
    </location>
</feature>
<dbReference type="EMBL" id="LUGG01000011">
    <property type="protein sequence ID" value="OBZ71379.1"/>
    <property type="molecule type" value="Genomic_DNA"/>
</dbReference>
<evidence type="ECO:0000256" key="1">
    <source>
        <dbReference type="ARBA" id="ARBA00004141"/>
    </source>
</evidence>
<dbReference type="STRING" id="5627.A0A1C7M4U5"/>
<reference evidence="7 8" key="1">
    <citation type="submission" date="2016-03" db="EMBL/GenBank/DDBJ databases">
        <title>Whole genome sequencing of Grifola frondosa 9006-11.</title>
        <authorList>
            <person name="Min B."/>
            <person name="Park H."/>
            <person name="Kim J.-G."/>
            <person name="Cho H."/>
            <person name="Oh Y.-L."/>
            <person name="Kong W.-S."/>
            <person name="Choi I.-G."/>
        </authorList>
    </citation>
    <scope>NUCLEOTIDE SEQUENCE [LARGE SCALE GENOMIC DNA]</scope>
    <source>
        <strain evidence="7 8">9006-11</strain>
    </source>
</reference>
<gene>
    <name evidence="7" type="ORF">A0H81_08508</name>
</gene>
<name>A0A1C7M4U5_GRIFR</name>
<dbReference type="OrthoDB" id="2794083at2759"/>
<organism evidence="7 8">
    <name type="scientific">Grifola frondosa</name>
    <name type="common">Maitake</name>
    <name type="synonym">Polyporus frondosus</name>
    <dbReference type="NCBI Taxonomy" id="5627"/>
    <lineage>
        <taxon>Eukaryota</taxon>
        <taxon>Fungi</taxon>
        <taxon>Dikarya</taxon>
        <taxon>Basidiomycota</taxon>
        <taxon>Agaricomycotina</taxon>
        <taxon>Agaricomycetes</taxon>
        <taxon>Polyporales</taxon>
        <taxon>Grifolaceae</taxon>
        <taxon>Grifola</taxon>
    </lineage>
</organism>
<dbReference type="Proteomes" id="UP000092993">
    <property type="component" value="Unassembled WGS sequence"/>
</dbReference>
<keyword evidence="5 6" id="KW-0472">Membrane</keyword>
<dbReference type="PANTHER" id="PTHR45649">
    <property type="entry name" value="AMINO-ACID PERMEASE BAT1"/>
    <property type="match status" value="1"/>
</dbReference>
<keyword evidence="3 6" id="KW-0812">Transmembrane</keyword>